<keyword evidence="2" id="KW-1185">Reference proteome</keyword>
<evidence type="ECO:0000313" key="2">
    <source>
        <dbReference type="Proteomes" id="UP000824890"/>
    </source>
</evidence>
<protein>
    <submittedName>
        <fullName evidence="1">Uncharacterized protein</fullName>
    </submittedName>
</protein>
<evidence type="ECO:0000313" key="1">
    <source>
        <dbReference type="EMBL" id="KAH0892937.1"/>
    </source>
</evidence>
<organism evidence="1 2">
    <name type="scientific">Brassica napus</name>
    <name type="common">Rape</name>
    <dbReference type="NCBI Taxonomy" id="3708"/>
    <lineage>
        <taxon>Eukaryota</taxon>
        <taxon>Viridiplantae</taxon>
        <taxon>Streptophyta</taxon>
        <taxon>Embryophyta</taxon>
        <taxon>Tracheophyta</taxon>
        <taxon>Spermatophyta</taxon>
        <taxon>Magnoliopsida</taxon>
        <taxon>eudicotyledons</taxon>
        <taxon>Gunneridae</taxon>
        <taxon>Pentapetalae</taxon>
        <taxon>rosids</taxon>
        <taxon>malvids</taxon>
        <taxon>Brassicales</taxon>
        <taxon>Brassicaceae</taxon>
        <taxon>Brassiceae</taxon>
        <taxon>Brassica</taxon>
    </lineage>
</organism>
<reference evidence="1 2" key="1">
    <citation type="submission" date="2021-05" db="EMBL/GenBank/DDBJ databases">
        <title>Genome Assembly of Synthetic Allotetraploid Brassica napus Reveals Homoeologous Exchanges between Subgenomes.</title>
        <authorList>
            <person name="Davis J.T."/>
        </authorList>
    </citation>
    <scope>NUCLEOTIDE SEQUENCE [LARGE SCALE GENOMIC DNA]</scope>
    <source>
        <strain evidence="2">cv. Da-Ae</strain>
        <tissue evidence="1">Seedling</tissue>
    </source>
</reference>
<accession>A0ABQ8AK25</accession>
<proteinExistence type="predicted"/>
<dbReference type="EMBL" id="JAGKQM010000013">
    <property type="protein sequence ID" value="KAH0892937.1"/>
    <property type="molecule type" value="Genomic_DNA"/>
</dbReference>
<sequence length="183" mass="20960">MRRCPMVVIGRSWPQDFSLHFFRLSGSMNRVEECMGSSCLILLAFLAPLELVKAVMDFHSGLHTGLYPDLRQRDVQYVRLGDNLVDSWYRSCMDFRPGNQRLDGLSPRNPEAGWTFVQEPGGWMDYRPGTRRLVELLSRNLMVVWTFKGTFSVFLYHNLGASSNASSSYPWEDLKTEPDVLGS</sequence>
<gene>
    <name evidence="1" type="ORF">HID58_055366</name>
</gene>
<name>A0ABQ8AK25_BRANA</name>
<comment type="caution">
    <text evidence="1">The sequence shown here is derived from an EMBL/GenBank/DDBJ whole genome shotgun (WGS) entry which is preliminary data.</text>
</comment>
<dbReference type="Proteomes" id="UP000824890">
    <property type="component" value="Unassembled WGS sequence"/>
</dbReference>